<keyword evidence="1" id="KW-0472">Membrane</keyword>
<organism evidence="2 3">
    <name type="scientific">Paludisphaera borealis</name>
    <dbReference type="NCBI Taxonomy" id="1387353"/>
    <lineage>
        <taxon>Bacteria</taxon>
        <taxon>Pseudomonadati</taxon>
        <taxon>Planctomycetota</taxon>
        <taxon>Planctomycetia</taxon>
        <taxon>Isosphaerales</taxon>
        <taxon>Isosphaeraceae</taxon>
        <taxon>Paludisphaera</taxon>
    </lineage>
</organism>
<dbReference type="KEGG" id="pbor:BSF38_03133"/>
<evidence type="ECO:0000313" key="3">
    <source>
        <dbReference type="Proteomes" id="UP000186309"/>
    </source>
</evidence>
<proteinExistence type="predicted"/>
<dbReference type="AlphaFoldDB" id="A0A1U7CRQ0"/>
<gene>
    <name evidence="2" type="ORF">BSF38_03133</name>
</gene>
<reference evidence="3" key="1">
    <citation type="submission" date="2016-12" db="EMBL/GenBank/DDBJ databases">
        <title>Comparative genomics of four Isosphaeraceae planctomycetes: a common pool of plasmids and glycoside hydrolase genes.</title>
        <authorList>
            <person name="Ivanova A."/>
        </authorList>
    </citation>
    <scope>NUCLEOTIDE SEQUENCE [LARGE SCALE GENOMIC DNA]</scope>
    <source>
        <strain evidence="3">PX4</strain>
    </source>
</reference>
<keyword evidence="1" id="KW-0812">Transmembrane</keyword>
<keyword evidence="1" id="KW-1133">Transmembrane helix</keyword>
<dbReference type="Proteomes" id="UP000186309">
    <property type="component" value="Chromosome"/>
</dbReference>
<evidence type="ECO:0000256" key="1">
    <source>
        <dbReference type="SAM" id="Phobius"/>
    </source>
</evidence>
<feature type="transmembrane region" description="Helical" evidence="1">
    <location>
        <begin position="12"/>
        <end position="42"/>
    </location>
</feature>
<keyword evidence="3" id="KW-1185">Reference proteome</keyword>
<sequence length="91" mass="10090">MPFFLLIPILIVMGVVCLIAAILAAVFFMVVAFTGLAVAFILHKLGYDRRLIVYVMQRGRTSRNVKVKVDDLGVPVTRIWTFGDEGPGRPV</sequence>
<dbReference type="EMBL" id="CP019082">
    <property type="protein sequence ID" value="APW61611.1"/>
    <property type="molecule type" value="Genomic_DNA"/>
</dbReference>
<accession>A0A1U7CRQ0</accession>
<name>A0A1U7CRQ0_9BACT</name>
<evidence type="ECO:0000313" key="2">
    <source>
        <dbReference type="EMBL" id="APW61611.1"/>
    </source>
</evidence>
<protein>
    <submittedName>
        <fullName evidence="2">Uncharacterized protein</fullName>
    </submittedName>
</protein>
<dbReference type="STRING" id="1387353.BSF38_03133"/>